<feature type="domain" description="Methyltransferase" evidence="1">
    <location>
        <begin position="40"/>
        <end position="135"/>
    </location>
</feature>
<accession>A0ABN1H5U8</accession>
<dbReference type="Pfam" id="PF13649">
    <property type="entry name" value="Methyltransf_25"/>
    <property type="match status" value="1"/>
</dbReference>
<dbReference type="RefSeq" id="WP_343794725.1">
    <property type="nucleotide sequence ID" value="NZ_BAAAGA010000008.1"/>
</dbReference>
<protein>
    <recommendedName>
        <fullName evidence="1">Methyltransferase domain-containing protein</fullName>
    </recommendedName>
</protein>
<evidence type="ECO:0000313" key="3">
    <source>
        <dbReference type="Proteomes" id="UP001501352"/>
    </source>
</evidence>
<proteinExistence type="predicted"/>
<dbReference type="Gene3D" id="3.40.50.150">
    <property type="entry name" value="Vaccinia Virus protein VP39"/>
    <property type="match status" value="1"/>
</dbReference>
<dbReference type="InterPro" id="IPR041698">
    <property type="entry name" value="Methyltransf_25"/>
</dbReference>
<dbReference type="CDD" id="cd02440">
    <property type="entry name" value="AdoMet_MTases"/>
    <property type="match status" value="1"/>
</dbReference>
<keyword evidence="3" id="KW-1185">Reference proteome</keyword>
<sequence>MTTTYNRIAYEVLDVCNGVEMATIEGAIARAGLPAGALAVDVGTGNAGVAIAMARAGLTVTAIEYDPVMAELARERIAAAGVDVRLEVGASAEVLGAAEPLDLIVALGTTNVNGEGRPTPEAAMTWLKGRLKPGGWLLWGDLVWIAESPAPLRQITEAVNLYTDDAGWKAAAKAAGFEVVWSEVSAQAVFDAYVAGADGAARAWLDAHPDAPEAEAVRGNADRVKMIMEFGRPFIGFGLYLLRR</sequence>
<name>A0ABN1H5U8_9CAUL</name>
<dbReference type="EMBL" id="BAAAGA010000008">
    <property type="protein sequence ID" value="GAA0629766.1"/>
    <property type="molecule type" value="Genomic_DNA"/>
</dbReference>
<dbReference type="Proteomes" id="UP001501352">
    <property type="component" value="Unassembled WGS sequence"/>
</dbReference>
<gene>
    <name evidence="2" type="ORF">GCM10009422_29100</name>
</gene>
<organism evidence="2 3">
    <name type="scientific">Brevundimonas kwangchunensis</name>
    <dbReference type="NCBI Taxonomy" id="322163"/>
    <lineage>
        <taxon>Bacteria</taxon>
        <taxon>Pseudomonadati</taxon>
        <taxon>Pseudomonadota</taxon>
        <taxon>Alphaproteobacteria</taxon>
        <taxon>Caulobacterales</taxon>
        <taxon>Caulobacteraceae</taxon>
        <taxon>Brevundimonas</taxon>
    </lineage>
</organism>
<comment type="caution">
    <text evidence="2">The sequence shown here is derived from an EMBL/GenBank/DDBJ whole genome shotgun (WGS) entry which is preliminary data.</text>
</comment>
<evidence type="ECO:0000259" key="1">
    <source>
        <dbReference type="Pfam" id="PF13649"/>
    </source>
</evidence>
<dbReference type="SUPFAM" id="SSF53335">
    <property type="entry name" value="S-adenosyl-L-methionine-dependent methyltransferases"/>
    <property type="match status" value="1"/>
</dbReference>
<evidence type="ECO:0000313" key="2">
    <source>
        <dbReference type="EMBL" id="GAA0629766.1"/>
    </source>
</evidence>
<dbReference type="InterPro" id="IPR029063">
    <property type="entry name" value="SAM-dependent_MTases_sf"/>
</dbReference>
<reference evidence="2 3" key="1">
    <citation type="journal article" date="2019" name="Int. J. Syst. Evol. Microbiol.">
        <title>The Global Catalogue of Microorganisms (GCM) 10K type strain sequencing project: providing services to taxonomists for standard genome sequencing and annotation.</title>
        <authorList>
            <consortium name="The Broad Institute Genomics Platform"/>
            <consortium name="The Broad Institute Genome Sequencing Center for Infectious Disease"/>
            <person name="Wu L."/>
            <person name="Ma J."/>
        </authorList>
    </citation>
    <scope>NUCLEOTIDE SEQUENCE [LARGE SCALE GENOMIC DNA]</scope>
    <source>
        <strain evidence="2 3">JCM 12928</strain>
    </source>
</reference>